<sequence>MLKQSHYDVNDAVRQDSYELLKKVSTATLTTVLFKHGLKNVFLQGPRRLAYGENMVGYAFTLRYIPAREDMDVLASFEDRNNLQRKGVEECPEGAIFVIDARGDATAASAGCILATRLQARGCAGIVTDGGFRDSPELAELDMPAYHTRPSAPTNLTKHHAIGLNEAIACGGVSVFPGDTIVGDNEGVVCIPSHLTEQVAVQAAEMTVFEDYVMEMVKNGASTFGLYPPTDQQTVENFAAWRQINNR</sequence>
<protein>
    <submittedName>
        <fullName evidence="1">Ribonuclease activity regulator RraA</fullName>
    </submittedName>
</protein>
<dbReference type="RefSeq" id="WP_342846419.1">
    <property type="nucleotide sequence ID" value="NZ_JBBMQO010000001.1"/>
</dbReference>
<dbReference type="EMBL" id="JBBMQO010000001">
    <property type="protein sequence ID" value="MEM5500325.1"/>
    <property type="molecule type" value="Genomic_DNA"/>
</dbReference>
<organism evidence="1 2">
    <name type="scientific">Ahrensia kielensis</name>
    <dbReference type="NCBI Taxonomy" id="76980"/>
    <lineage>
        <taxon>Bacteria</taxon>
        <taxon>Pseudomonadati</taxon>
        <taxon>Pseudomonadota</taxon>
        <taxon>Alphaproteobacteria</taxon>
        <taxon>Hyphomicrobiales</taxon>
        <taxon>Ahrensiaceae</taxon>
        <taxon>Ahrensia</taxon>
    </lineage>
</organism>
<dbReference type="Pfam" id="PF03737">
    <property type="entry name" value="RraA-like"/>
    <property type="match status" value="1"/>
</dbReference>
<dbReference type="InterPro" id="IPR036704">
    <property type="entry name" value="RraA/RraA-like_sf"/>
</dbReference>
<name>A0ABU9T2H6_9HYPH</name>
<comment type="caution">
    <text evidence="1">The sequence shown here is derived from an EMBL/GenBank/DDBJ whole genome shotgun (WGS) entry which is preliminary data.</text>
</comment>
<dbReference type="PANTHER" id="PTHR33254">
    <property type="entry name" value="4-HYDROXY-4-METHYL-2-OXOGLUTARATE ALDOLASE 3-RELATED"/>
    <property type="match status" value="1"/>
</dbReference>
<accession>A0ABU9T2H6</accession>
<gene>
    <name evidence="1" type="ORF">WNY59_01840</name>
</gene>
<keyword evidence="2" id="KW-1185">Reference proteome</keyword>
<dbReference type="CDD" id="cd16841">
    <property type="entry name" value="RraA_family"/>
    <property type="match status" value="1"/>
</dbReference>
<proteinExistence type="predicted"/>
<dbReference type="NCBIfam" id="NF006093">
    <property type="entry name" value="PRK08245.1"/>
    <property type="match status" value="1"/>
</dbReference>
<evidence type="ECO:0000313" key="1">
    <source>
        <dbReference type="EMBL" id="MEM5500325.1"/>
    </source>
</evidence>
<evidence type="ECO:0000313" key="2">
    <source>
        <dbReference type="Proteomes" id="UP001477870"/>
    </source>
</evidence>
<dbReference type="SUPFAM" id="SSF89562">
    <property type="entry name" value="RraA-like"/>
    <property type="match status" value="1"/>
</dbReference>
<dbReference type="PANTHER" id="PTHR33254:SF16">
    <property type="entry name" value="BLR3842 PROTEIN"/>
    <property type="match status" value="1"/>
</dbReference>
<reference evidence="1 2" key="1">
    <citation type="submission" date="2024-03" db="EMBL/GenBank/DDBJ databases">
        <title>Community enrichment and isolation of bacterial strains for fucoidan degradation.</title>
        <authorList>
            <person name="Sichert A."/>
        </authorList>
    </citation>
    <scope>NUCLEOTIDE SEQUENCE [LARGE SCALE GENOMIC DNA]</scope>
    <source>
        <strain evidence="1 2">AS62</strain>
    </source>
</reference>
<dbReference type="InterPro" id="IPR005493">
    <property type="entry name" value="RraA/RraA-like"/>
</dbReference>
<dbReference type="Proteomes" id="UP001477870">
    <property type="component" value="Unassembled WGS sequence"/>
</dbReference>
<dbReference type="Gene3D" id="3.50.30.40">
    <property type="entry name" value="Ribonuclease E inhibitor RraA/RraA-like"/>
    <property type="match status" value="1"/>
</dbReference>